<comment type="caution">
    <text evidence="1">The sequence shown here is derived from an EMBL/GenBank/DDBJ whole genome shotgun (WGS) entry which is preliminary data.</text>
</comment>
<evidence type="ECO:0000313" key="2">
    <source>
        <dbReference type="Proteomes" id="UP000499080"/>
    </source>
</evidence>
<evidence type="ECO:0000313" key="1">
    <source>
        <dbReference type="EMBL" id="GBN34391.1"/>
    </source>
</evidence>
<dbReference type="Proteomes" id="UP000499080">
    <property type="component" value="Unassembled WGS sequence"/>
</dbReference>
<gene>
    <name evidence="1" type="ORF">AVEN_184982_1</name>
</gene>
<reference evidence="1 2" key="1">
    <citation type="journal article" date="2019" name="Sci. Rep.">
        <title>Orb-weaving spider Araneus ventricosus genome elucidates the spidroin gene catalogue.</title>
        <authorList>
            <person name="Kono N."/>
            <person name="Nakamura H."/>
            <person name="Ohtoshi R."/>
            <person name="Moran D.A.P."/>
            <person name="Shinohara A."/>
            <person name="Yoshida Y."/>
            <person name="Fujiwara M."/>
            <person name="Mori M."/>
            <person name="Tomita M."/>
            <person name="Arakawa K."/>
        </authorList>
    </citation>
    <scope>NUCLEOTIDE SEQUENCE [LARGE SCALE GENOMIC DNA]</scope>
</reference>
<protein>
    <submittedName>
        <fullName evidence="1">Uncharacterized protein</fullName>
    </submittedName>
</protein>
<sequence length="93" mass="10569">MNGNGLFFLRIGARTHAAVTANSPKSWKRVGDVHTGRLVTRLRRVALHIRLSRQHSALIILPVSEIRGSEMMIDLNDLFEELPSKEEFIAYNE</sequence>
<accession>A0A4Y2N4W0</accession>
<organism evidence="1 2">
    <name type="scientific">Araneus ventricosus</name>
    <name type="common">Orbweaver spider</name>
    <name type="synonym">Epeira ventricosa</name>
    <dbReference type="NCBI Taxonomy" id="182803"/>
    <lineage>
        <taxon>Eukaryota</taxon>
        <taxon>Metazoa</taxon>
        <taxon>Ecdysozoa</taxon>
        <taxon>Arthropoda</taxon>
        <taxon>Chelicerata</taxon>
        <taxon>Arachnida</taxon>
        <taxon>Araneae</taxon>
        <taxon>Araneomorphae</taxon>
        <taxon>Entelegynae</taxon>
        <taxon>Araneoidea</taxon>
        <taxon>Araneidae</taxon>
        <taxon>Araneus</taxon>
    </lineage>
</organism>
<dbReference type="EMBL" id="BGPR01008526">
    <property type="protein sequence ID" value="GBN34391.1"/>
    <property type="molecule type" value="Genomic_DNA"/>
</dbReference>
<proteinExistence type="predicted"/>
<dbReference type="AlphaFoldDB" id="A0A4Y2N4W0"/>
<keyword evidence="2" id="KW-1185">Reference proteome</keyword>
<name>A0A4Y2N4W0_ARAVE</name>